<dbReference type="CDD" id="cd00374">
    <property type="entry name" value="RNase_T2"/>
    <property type="match status" value="1"/>
</dbReference>
<dbReference type="EMBL" id="JABWDY010011994">
    <property type="protein sequence ID" value="KAF5199419.1"/>
    <property type="molecule type" value="Genomic_DNA"/>
</dbReference>
<sequence length="269" mass="30420">MRILHCVLILAFVIFLKNVYCDSSNPSPPLPNSPLSYLSSLPKPKASPFEIPATNTNFDEVHPQAPAAIPTTPKVNSYLLVVQWPPGVCTGISDVRTCKKPWKPEFKIHGFWPQYPPADPPKKSDQFNYNKLQGLLAALRTNWPTLKAGGQDAIFWSEQWYKHGIYSEMEQAAYFQKTLDLFAKVGEGLEKKLGAERIQPNSQQTYKLIDVEAALEKVINFKCRVICARSKTNRNVDLIQEVRISYATNFKLQDTLESSRCKSDVLFPS</sequence>
<feature type="chain" id="PRO_5029908051" evidence="3">
    <location>
        <begin position="22"/>
        <end position="269"/>
    </location>
</feature>
<keyword evidence="3" id="KW-0732">Signal</keyword>
<comment type="caution">
    <text evidence="4">The sequence shown here is derived from an EMBL/GenBank/DDBJ whole genome shotgun (WGS) entry which is preliminary data.</text>
</comment>
<proteinExistence type="inferred from homology"/>
<evidence type="ECO:0000256" key="3">
    <source>
        <dbReference type="SAM" id="SignalP"/>
    </source>
</evidence>
<dbReference type="Proteomes" id="UP000554482">
    <property type="component" value="Unassembled WGS sequence"/>
</dbReference>
<dbReference type="InterPro" id="IPR036430">
    <property type="entry name" value="RNase_T2-like_sf"/>
</dbReference>
<name>A0A7J6WPX7_THATH</name>
<dbReference type="AlphaFoldDB" id="A0A7J6WPX7"/>
<organism evidence="4 5">
    <name type="scientific">Thalictrum thalictroides</name>
    <name type="common">Rue-anemone</name>
    <name type="synonym">Anemone thalictroides</name>
    <dbReference type="NCBI Taxonomy" id="46969"/>
    <lineage>
        <taxon>Eukaryota</taxon>
        <taxon>Viridiplantae</taxon>
        <taxon>Streptophyta</taxon>
        <taxon>Embryophyta</taxon>
        <taxon>Tracheophyta</taxon>
        <taxon>Spermatophyta</taxon>
        <taxon>Magnoliopsida</taxon>
        <taxon>Ranunculales</taxon>
        <taxon>Ranunculaceae</taxon>
        <taxon>Thalictroideae</taxon>
        <taxon>Thalictrum</taxon>
    </lineage>
</organism>
<dbReference type="PANTHER" id="PTHR11240">
    <property type="entry name" value="RIBONUCLEASE T2"/>
    <property type="match status" value="1"/>
</dbReference>
<dbReference type="PANTHER" id="PTHR11240:SF22">
    <property type="entry name" value="RIBONUCLEASE T2"/>
    <property type="match status" value="1"/>
</dbReference>
<dbReference type="InterPro" id="IPR001568">
    <property type="entry name" value="RNase_T2-like"/>
</dbReference>
<dbReference type="SUPFAM" id="SSF55895">
    <property type="entry name" value="Ribonuclease Rh-like"/>
    <property type="match status" value="1"/>
</dbReference>
<dbReference type="Gene3D" id="3.90.730.10">
    <property type="entry name" value="Ribonuclease T2-like"/>
    <property type="match status" value="1"/>
</dbReference>
<protein>
    <submittedName>
        <fullName evidence="4">Ribonuclease</fullName>
    </submittedName>
</protein>
<evidence type="ECO:0000256" key="1">
    <source>
        <dbReference type="ARBA" id="ARBA00007469"/>
    </source>
</evidence>
<feature type="signal peptide" evidence="3">
    <location>
        <begin position="1"/>
        <end position="21"/>
    </location>
</feature>
<keyword evidence="5" id="KW-1185">Reference proteome</keyword>
<evidence type="ECO:0000256" key="2">
    <source>
        <dbReference type="RuleBase" id="RU004328"/>
    </source>
</evidence>
<comment type="similarity">
    <text evidence="1 2">Belongs to the RNase T2 family.</text>
</comment>
<gene>
    <name evidence="4" type="ORF">FRX31_010994</name>
</gene>
<dbReference type="Pfam" id="PF00445">
    <property type="entry name" value="Ribonuclease_T2"/>
    <property type="match status" value="1"/>
</dbReference>
<evidence type="ECO:0000313" key="5">
    <source>
        <dbReference type="Proteomes" id="UP000554482"/>
    </source>
</evidence>
<reference evidence="4 5" key="1">
    <citation type="submission" date="2020-06" db="EMBL/GenBank/DDBJ databases">
        <title>Transcriptomic and genomic resources for Thalictrum thalictroides and T. hernandezii: Facilitating candidate gene discovery in an emerging model plant lineage.</title>
        <authorList>
            <person name="Arias T."/>
            <person name="Riano-Pachon D.M."/>
            <person name="Di Stilio V.S."/>
        </authorList>
    </citation>
    <scope>NUCLEOTIDE SEQUENCE [LARGE SCALE GENOMIC DNA]</scope>
    <source>
        <strain evidence="5">cv. WT478/WT964</strain>
        <tissue evidence="4">Leaves</tissue>
    </source>
</reference>
<accession>A0A7J6WPX7</accession>
<dbReference type="GO" id="GO:0033897">
    <property type="term" value="F:ribonuclease T2 activity"/>
    <property type="evidence" value="ECO:0007669"/>
    <property type="project" value="InterPro"/>
</dbReference>
<dbReference type="OrthoDB" id="435754at2759"/>
<evidence type="ECO:0000313" key="4">
    <source>
        <dbReference type="EMBL" id="KAF5199419.1"/>
    </source>
</evidence>
<dbReference type="GO" id="GO:0003723">
    <property type="term" value="F:RNA binding"/>
    <property type="evidence" value="ECO:0007669"/>
    <property type="project" value="InterPro"/>
</dbReference>